<protein>
    <recommendedName>
        <fullName evidence="5 10">Homoserine dehydrogenase</fullName>
        <ecNumber evidence="4 10">1.1.1.3</ecNumber>
    </recommendedName>
</protein>
<dbReference type="Pfam" id="PF00742">
    <property type="entry name" value="Homoserine_dh"/>
    <property type="match status" value="1"/>
</dbReference>
<comment type="caution">
    <text evidence="14">The sequence shown here is derived from an EMBL/GenBank/DDBJ whole genome shotgun (WGS) entry which is preliminary data.</text>
</comment>
<dbReference type="EC" id="1.1.1.3" evidence="4 10"/>
<evidence type="ECO:0000313" key="14">
    <source>
        <dbReference type="EMBL" id="MDQ0361921.1"/>
    </source>
</evidence>
<dbReference type="PROSITE" id="PS01042">
    <property type="entry name" value="HOMOSER_DHGENASE"/>
    <property type="match status" value="1"/>
</dbReference>
<keyword evidence="9 10" id="KW-0486">Methionine biosynthesis</keyword>
<sequence>MKIAILGYGTIGTGVYEIIQQYTASDLQDLEVVKVLDLPQNKDKLDIITSDINDIVLDPQIDCVVEVMGGIHPAYEFISAALTNKKHVVTANKAVVAAHIEEFTALANKNGVRFLFEASTGGGIPWIASLKKAKRIDDIHHFYGIFNGTGNYILDAMTRQGKDFDVVLKKAQELGYAEADPSADIDGYDVQNKVVISSAVAFNALVDMKEFLCYGIRNITKADIEYFKNLGFTIKYIGEATMNQNHYEAFVMPNLFDQSAVEANINSNFNIATLNGQSIGPLKFYGQGAGKLPTANAIVQDVIDIECPHTAYNLDFSNQLTYKAVQKNAFVIRTNTKVEDVNINKVEEVASNYYLHTKEIDADALRELVDKCNDKGVFVAKVAKFEG</sequence>
<dbReference type="SUPFAM" id="SSF51735">
    <property type="entry name" value="NAD(P)-binding Rossmann-fold domains"/>
    <property type="match status" value="1"/>
</dbReference>
<keyword evidence="7 10" id="KW-0791">Threonine biosynthesis</keyword>
<evidence type="ECO:0000256" key="11">
    <source>
        <dbReference type="RuleBase" id="RU004171"/>
    </source>
</evidence>
<keyword evidence="10" id="KW-0521">NADP</keyword>
<dbReference type="PANTHER" id="PTHR43331">
    <property type="entry name" value="HOMOSERINE DEHYDROGENASE"/>
    <property type="match status" value="1"/>
</dbReference>
<evidence type="ECO:0000313" key="15">
    <source>
        <dbReference type="Proteomes" id="UP001230220"/>
    </source>
</evidence>
<feature type="domain" description="Aspartate/homoserine dehydrogenase NAD-binding" evidence="13">
    <location>
        <begin position="7"/>
        <end position="117"/>
    </location>
</feature>
<dbReference type="InterPro" id="IPR036291">
    <property type="entry name" value="NAD(P)-bd_dom_sf"/>
</dbReference>
<keyword evidence="8 10" id="KW-0560">Oxidoreductase</keyword>
<dbReference type="SUPFAM" id="SSF55347">
    <property type="entry name" value="Glyceraldehyde-3-phosphate dehydrogenase-like, C-terminal domain"/>
    <property type="match status" value="1"/>
</dbReference>
<evidence type="ECO:0000256" key="8">
    <source>
        <dbReference type="ARBA" id="ARBA00023002"/>
    </source>
</evidence>
<gene>
    <name evidence="14" type="ORF">J2S15_002674</name>
</gene>
<dbReference type="Gene3D" id="3.30.360.10">
    <property type="entry name" value="Dihydrodipicolinate Reductase, domain 2"/>
    <property type="match status" value="1"/>
</dbReference>
<dbReference type="InterPro" id="IPR019811">
    <property type="entry name" value="HDH_CS"/>
</dbReference>
<evidence type="ECO:0000256" key="4">
    <source>
        <dbReference type="ARBA" id="ARBA00013213"/>
    </source>
</evidence>
<comment type="catalytic activity">
    <reaction evidence="10">
        <text>L-homoserine + NADP(+) = L-aspartate 4-semialdehyde + NADPH + H(+)</text>
        <dbReference type="Rhea" id="RHEA:15761"/>
        <dbReference type="ChEBI" id="CHEBI:15378"/>
        <dbReference type="ChEBI" id="CHEBI:57476"/>
        <dbReference type="ChEBI" id="CHEBI:57783"/>
        <dbReference type="ChEBI" id="CHEBI:58349"/>
        <dbReference type="ChEBI" id="CHEBI:537519"/>
        <dbReference type="EC" id="1.1.1.3"/>
    </reaction>
</comment>
<dbReference type="InterPro" id="IPR001342">
    <property type="entry name" value="HDH_cat"/>
</dbReference>
<evidence type="ECO:0000256" key="2">
    <source>
        <dbReference type="ARBA" id="ARBA00005062"/>
    </source>
</evidence>
<keyword evidence="15" id="KW-1185">Reference proteome</keyword>
<dbReference type="Gene3D" id="3.30.70.260">
    <property type="match status" value="1"/>
</dbReference>
<dbReference type="RefSeq" id="WP_307409066.1">
    <property type="nucleotide sequence ID" value="NZ_JAUSUR010000005.1"/>
</dbReference>
<comment type="pathway">
    <text evidence="2 10">Amino-acid biosynthesis; L-methionine biosynthesis via de novo pathway; L-homoserine from L-aspartate: step 3/3.</text>
</comment>
<comment type="pathway">
    <text evidence="1 10">Amino-acid biosynthesis; L-threonine biosynthesis; L-threonine from L-aspartate: step 3/5.</text>
</comment>
<evidence type="ECO:0000256" key="10">
    <source>
        <dbReference type="RuleBase" id="RU000579"/>
    </source>
</evidence>
<evidence type="ECO:0000256" key="3">
    <source>
        <dbReference type="ARBA" id="ARBA00006753"/>
    </source>
</evidence>
<accession>A0ABU0E4T3</accession>
<dbReference type="NCBIfam" id="NF004976">
    <property type="entry name" value="PRK06349.1"/>
    <property type="match status" value="1"/>
</dbReference>
<dbReference type="Pfam" id="PF03447">
    <property type="entry name" value="NAD_binding_3"/>
    <property type="match status" value="1"/>
</dbReference>
<evidence type="ECO:0000259" key="13">
    <source>
        <dbReference type="Pfam" id="PF03447"/>
    </source>
</evidence>
<dbReference type="EMBL" id="JAUSUR010000005">
    <property type="protein sequence ID" value="MDQ0361921.1"/>
    <property type="molecule type" value="Genomic_DNA"/>
</dbReference>
<dbReference type="PANTHER" id="PTHR43331:SF1">
    <property type="entry name" value="HOMOSERINE DEHYDROGENASE"/>
    <property type="match status" value="1"/>
</dbReference>
<proteinExistence type="inferred from homology"/>
<comment type="similarity">
    <text evidence="3 11">Belongs to the homoserine dehydrogenase family.</text>
</comment>
<evidence type="ECO:0000259" key="12">
    <source>
        <dbReference type="Pfam" id="PF00742"/>
    </source>
</evidence>
<dbReference type="InterPro" id="IPR005106">
    <property type="entry name" value="Asp/hSer_DH_NAD-bd"/>
</dbReference>
<evidence type="ECO:0000256" key="7">
    <source>
        <dbReference type="ARBA" id="ARBA00022697"/>
    </source>
</evidence>
<feature type="domain" description="Homoserine dehydrogenase catalytic" evidence="12">
    <location>
        <begin position="125"/>
        <end position="303"/>
    </location>
</feature>
<dbReference type="GO" id="GO:0004412">
    <property type="term" value="F:homoserine dehydrogenase activity"/>
    <property type="evidence" value="ECO:0007669"/>
    <property type="project" value="UniProtKB-EC"/>
</dbReference>
<name>A0ABU0E4T3_9FIRM</name>
<organism evidence="14 15">
    <name type="scientific">Breznakia pachnodae</name>
    <dbReference type="NCBI Taxonomy" id="265178"/>
    <lineage>
        <taxon>Bacteria</taxon>
        <taxon>Bacillati</taxon>
        <taxon>Bacillota</taxon>
        <taxon>Erysipelotrichia</taxon>
        <taxon>Erysipelotrichales</taxon>
        <taxon>Erysipelotrichaceae</taxon>
        <taxon>Breznakia</taxon>
    </lineage>
</organism>
<dbReference type="Proteomes" id="UP001230220">
    <property type="component" value="Unassembled WGS sequence"/>
</dbReference>
<evidence type="ECO:0000256" key="9">
    <source>
        <dbReference type="ARBA" id="ARBA00023167"/>
    </source>
</evidence>
<evidence type="ECO:0000256" key="5">
    <source>
        <dbReference type="ARBA" id="ARBA00013376"/>
    </source>
</evidence>
<reference evidence="14 15" key="1">
    <citation type="submission" date="2023-07" db="EMBL/GenBank/DDBJ databases">
        <title>Genomic Encyclopedia of Type Strains, Phase IV (KMG-IV): sequencing the most valuable type-strain genomes for metagenomic binning, comparative biology and taxonomic classification.</title>
        <authorList>
            <person name="Goeker M."/>
        </authorList>
    </citation>
    <scope>NUCLEOTIDE SEQUENCE [LARGE SCALE GENOMIC DNA]</scope>
    <source>
        <strain evidence="14 15">DSM 16784</strain>
    </source>
</reference>
<keyword evidence="6 10" id="KW-0028">Amino-acid biosynthesis</keyword>
<evidence type="ECO:0000256" key="1">
    <source>
        <dbReference type="ARBA" id="ARBA00005056"/>
    </source>
</evidence>
<evidence type="ECO:0000256" key="6">
    <source>
        <dbReference type="ARBA" id="ARBA00022605"/>
    </source>
</evidence>
<dbReference type="Gene3D" id="3.40.50.720">
    <property type="entry name" value="NAD(P)-binding Rossmann-like Domain"/>
    <property type="match status" value="1"/>
</dbReference>